<protein>
    <recommendedName>
        <fullName evidence="3">Metallohydrolase</fullName>
    </recommendedName>
</protein>
<evidence type="ECO:0008006" key="3">
    <source>
        <dbReference type="Google" id="ProtNLM"/>
    </source>
</evidence>
<organism evidence="1 2">
    <name type="scientific">Photobacterium alginatilyticum</name>
    <dbReference type="NCBI Taxonomy" id="1775171"/>
    <lineage>
        <taxon>Bacteria</taxon>
        <taxon>Pseudomonadati</taxon>
        <taxon>Pseudomonadota</taxon>
        <taxon>Gammaproteobacteria</taxon>
        <taxon>Vibrionales</taxon>
        <taxon>Vibrionaceae</taxon>
        <taxon>Photobacterium</taxon>
    </lineage>
</organism>
<dbReference type="Proteomes" id="UP000738517">
    <property type="component" value="Unassembled WGS sequence"/>
</dbReference>
<sequence>MMHQINFYPVGNGDTCQIILDSDKRILLDFRHHGNGVKDDSPEIDLKNTLKNELKEAKRNSFDVVAFTHADEDHIQGSTEFFELLHEKQYQGEGRVKINELWVPAAMLLERTDKDKQKEEFVILRQEARHRLKEKKGIKVFSKPDELTKLIESWDMSVDDVAHCIVDAGTLVDTFSLKDDGIEFFVHSPFIAHLDQDGKQIKTVRNKASLIFNIRFQQGQELYDFLAIGDSEWEVLEEIVEITQYHRNDDRLRWDLLNIPHHCSYLALSDTKGDNETAPKPKVEELLLQGQRDAYMICSSNAFGHGKEALDRIQPPHLQSRHCYEKYLKKVGGRRFIVTMEEPNSKAPEPVTIEITHFGLSLKKAASAALAAAVASPARAG</sequence>
<comment type="caution">
    <text evidence="1">The sequence shown here is derived from an EMBL/GenBank/DDBJ whole genome shotgun (WGS) entry which is preliminary data.</text>
</comment>
<gene>
    <name evidence="1" type="ORF">EIZ48_18700</name>
</gene>
<proteinExistence type="predicted"/>
<name>A0ABW9YL33_9GAMM</name>
<dbReference type="Gene3D" id="3.60.15.10">
    <property type="entry name" value="Ribonuclease Z/Hydroxyacylglutathione hydrolase-like"/>
    <property type="match status" value="1"/>
</dbReference>
<evidence type="ECO:0000313" key="1">
    <source>
        <dbReference type="EMBL" id="NBI54552.1"/>
    </source>
</evidence>
<dbReference type="InterPro" id="IPR036866">
    <property type="entry name" value="RibonucZ/Hydroxyglut_hydro"/>
</dbReference>
<dbReference type="SUPFAM" id="SSF56281">
    <property type="entry name" value="Metallo-hydrolase/oxidoreductase"/>
    <property type="match status" value="2"/>
</dbReference>
<dbReference type="EMBL" id="RSEJ01000021">
    <property type="protein sequence ID" value="NBI54552.1"/>
    <property type="molecule type" value="Genomic_DNA"/>
</dbReference>
<evidence type="ECO:0000313" key="2">
    <source>
        <dbReference type="Proteomes" id="UP000738517"/>
    </source>
</evidence>
<accession>A0ABW9YL33</accession>
<reference evidence="1 2" key="1">
    <citation type="journal article" date="2017" name="Int. J. Syst. Evol. Microbiol.">
        <title>Photobacterium alginatilyticum sp. nov., a marine bacterium isolated from bottom seawater.</title>
        <authorList>
            <person name="Wang X."/>
            <person name="Wang Y."/>
            <person name="Yang X."/>
            <person name="Sun H."/>
            <person name="Li B."/>
            <person name="Zhang X.H."/>
        </authorList>
    </citation>
    <scope>NUCLEOTIDE SEQUENCE [LARGE SCALE GENOMIC DNA]</scope>
    <source>
        <strain evidence="1 2">P03D4</strain>
    </source>
</reference>
<keyword evidence="2" id="KW-1185">Reference proteome</keyword>